<dbReference type="Gene3D" id="3.40.91.30">
    <property type="match status" value="1"/>
</dbReference>
<evidence type="ECO:0000313" key="2">
    <source>
        <dbReference type="EMBL" id="MFD1516344.1"/>
    </source>
</evidence>
<sequence length="662" mass="73516">MPGKKQNRREALREILAQLPAQSGTAIRIAMASGEEVSVSVDDLCVKQLSRGALVRRDGDGRWHPADAVTDWLNDDDDVKFAEYLHANVKLFGELLENIEGARSKNDFIGIANRYGLPWASTDQLYRRVGWMEMLGLVERWGSNKCVITEDGKEFLRRVTLTTAAEAVGVESEVSDDEVTLPPPGNVVEALLRSSAERRMTIGYIPRGRKAPERDSTASSQAPLDAIRTLVALVGESVTVEEYSKRCLDQLGVKQSSATQTMHTMRQMRVFDMVAYNQYGPNPDVVELLDLGNELDFVRYLHSRYHFIGEVLAHLDEATPVPEVARIASERYGFTSIDSSEIRIRMGFLADAGLVDRIDWTRYRATSLGKMLVEELTLESPLGSEAEHSIDESDATGSDSDETERIIADLREYGRRADRSEEFERTVAYAFSFLGFSTQHMGGAGRTDVVVDAELPGKDSYRVIVDAKASGTGIISDNAVKFDALKDHQKKHRADFGAVVGPDFADRVREWASNNKFTLLTIEDLANLMARHSTHPLTLIELRMLFQREGDDLADIEEQYAASSRSAALLAKIVELLYEEACEDDPLLEGYISLEAVSYALRKEFTPRPTQGAVEESLQFLGHDLVRGVVRNGTKYKLADAPVNIKRRLAGLGVGMSRSSIA</sequence>
<evidence type="ECO:0000256" key="1">
    <source>
        <dbReference type="SAM" id="MobiDB-lite"/>
    </source>
</evidence>
<feature type="region of interest" description="Disordered" evidence="1">
    <location>
        <begin position="383"/>
        <end position="404"/>
    </location>
</feature>
<protein>
    <submittedName>
        <fullName evidence="2">Restriction endonuclease</fullName>
    </submittedName>
</protein>
<keyword evidence="2" id="KW-0255">Endonuclease</keyword>
<comment type="caution">
    <text evidence="2">The sequence shown here is derived from an EMBL/GenBank/DDBJ whole genome shotgun (WGS) entry which is preliminary data.</text>
</comment>
<dbReference type="RefSeq" id="WP_344723171.1">
    <property type="nucleotide sequence ID" value="NZ_BAAAUS010000017.1"/>
</dbReference>
<name>A0ABW4EQY4_9PSEU</name>
<keyword evidence="2" id="KW-0540">Nuclease</keyword>
<organism evidence="2 3">
    <name type="scientific">Pseudonocardia yunnanensis</name>
    <dbReference type="NCBI Taxonomy" id="58107"/>
    <lineage>
        <taxon>Bacteria</taxon>
        <taxon>Bacillati</taxon>
        <taxon>Actinomycetota</taxon>
        <taxon>Actinomycetes</taxon>
        <taxon>Pseudonocardiales</taxon>
        <taxon>Pseudonocardiaceae</taxon>
        <taxon>Pseudonocardia</taxon>
    </lineage>
</organism>
<accession>A0ABW4EQY4</accession>
<reference evidence="3" key="1">
    <citation type="journal article" date="2019" name="Int. J. Syst. Evol. Microbiol.">
        <title>The Global Catalogue of Microorganisms (GCM) 10K type strain sequencing project: providing services to taxonomists for standard genome sequencing and annotation.</title>
        <authorList>
            <consortium name="The Broad Institute Genomics Platform"/>
            <consortium name="The Broad Institute Genome Sequencing Center for Infectious Disease"/>
            <person name="Wu L."/>
            <person name="Ma J."/>
        </authorList>
    </citation>
    <scope>NUCLEOTIDE SEQUENCE [LARGE SCALE GENOMIC DNA]</scope>
    <source>
        <strain evidence="3">CCM 7043</strain>
    </source>
</reference>
<keyword evidence="2" id="KW-0378">Hydrolase</keyword>
<dbReference type="GO" id="GO:0004519">
    <property type="term" value="F:endonuclease activity"/>
    <property type="evidence" value="ECO:0007669"/>
    <property type="project" value="UniProtKB-KW"/>
</dbReference>
<dbReference type="EMBL" id="JBHUCO010000002">
    <property type="protein sequence ID" value="MFD1516344.1"/>
    <property type="molecule type" value="Genomic_DNA"/>
</dbReference>
<proteinExistence type="predicted"/>
<gene>
    <name evidence="2" type="ORF">ACFSJD_02530</name>
</gene>
<evidence type="ECO:0000313" key="3">
    <source>
        <dbReference type="Proteomes" id="UP001597114"/>
    </source>
</evidence>
<dbReference type="Proteomes" id="UP001597114">
    <property type="component" value="Unassembled WGS sequence"/>
</dbReference>
<keyword evidence="3" id="KW-1185">Reference proteome</keyword>